<gene>
    <name evidence="8" type="ORF">LX70_01214</name>
</gene>
<dbReference type="RefSeq" id="WP_105513668.1">
    <property type="nucleotide sequence ID" value="NZ_PVEP01000002.1"/>
</dbReference>
<dbReference type="GO" id="GO:0004252">
    <property type="term" value="F:serine-type endopeptidase activity"/>
    <property type="evidence" value="ECO:0007669"/>
    <property type="project" value="InterPro"/>
</dbReference>
<dbReference type="PROSITE" id="PS51892">
    <property type="entry name" value="SUBTILASE"/>
    <property type="match status" value="1"/>
</dbReference>
<comment type="caution">
    <text evidence="8">The sequence shown here is derived from an EMBL/GenBank/DDBJ whole genome shotgun (WGS) entry which is preliminary data.</text>
</comment>
<keyword evidence="9" id="KW-1185">Reference proteome</keyword>
<dbReference type="InterPro" id="IPR036852">
    <property type="entry name" value="Peptidase_S8/S53_dom_sf"/>
</dbReference>
<evidence type="ECO:0000256" key="5">
    <source>
        <dbReference type="PROSITE-ProRule" id="PRU01240"/>
    </source>
</evidence>
<evidence type="ECO:0000259" key="7">
    <source>
        <dbReference type="Pfam" id="PF00082"/>
    </source>
</evidence>
<dbReference type="InterPro" id="IPR050131">
    <property type="entry name" value="Peptidase_S8_subtilisin-like"/>
</dbReference>
<evidence type="ECO:0000256" key="6">
    <source>
        <dbReference type="SAM" id="SignalP"/>
    </source>
</evidence>
<comment type="caution">
    <text evidence="5">Lacks conserved residue(s) required for the propagation of feature annotation.</text>
</comment>
<accession>A0A2S8S9A5</accession>
<dbReference type="Proteomes" id="UP000238338">
    <property type="component" value="Unassembled WGS sequence"/>
</dbReference>
<dbReference type="SUPFAM" id="SSF52743">
    <property type="entry name" value="Subtilisin-like"/>
    <property type="match status" value="1"/>
</dbReference>
<evidence type="ECO:0000256" key="2">
    <source>
        <dbReference type="ARBA" id="ARBA00022670"/>
    </source>
</evidence>
<name>A0A2S8S9A5_9RHOB</name>
<comment type="similarity">
    <text evidence="1 5">Belongs to the peptidase S8 family.</text>
</comment>
<dbReference type="PANTHER" id="PTHR43806">
    <property type="entry name" value="PEPTIDASE S8"/>
    <property type="match status" value="1"/>
</dbReference>
<feature type="domain" description="Peptidase S8/S53" evidence="7">
    <location>
        <begin position="324"/>
        <end position="584"/>
    </location>
</feature>
<sequence>MSIRNALALTLLAATAAQAEEQVPQLVLDWQSSGREETLATEIARLYVTLHNSGNLAVRQAQLTDGFVETLLREAGVFRGSYFPVELDALLCDLNSAVCSRDLRPAAAADLADLGAHVGGYQPTRGRWKVQADQVVTIPDYSFDSITSLTRVPAPAGFTTASYQPPADADCTPWKMSCAEVVARFNPPQIRMTASPPSVTLPIVQWTTAIPLRPDEASKLSSRILQTGAPPPAPAPDGGVKAVNFAVPDTAYSSDWKTLSVKQSPTDVTVDALRRTLAPIGTINRFGVADEPLAGEQVPLFELINHPFAQLQDLPPELHSPVGIAVFESRLENGHCDLPTMERPDGTEIAPPGATDPDGCDQVDALSETDADHAAGVMGVIASQENGKGIVGINPEARLVLYDYDRDDPADRQLADLVRNMQIGFPEEVRVANLSLGVRPIVDTGVRNALDIQRARVLIVAAAGNEGLGLSPGCAILPACLNDLDNVITVIGLNTDGADPAPWRSQTQGSNTSPFFDIGAPAEAVLTTVTHNRFARKTGTSFAAPQVAAAASLVFSAGETVFGDNAEGAQLSPKAVKDRLIYTADFFPSLNGKVRSGRLNIGRAIAVADAQFTLFDGRSIVGQVLDAPVQFACGPRGPSRTFPTWANVRRLVFNQVRRQHILYFHDTQEQGNRDASLKRDPGCLVATDSAPVKVLTRDGSESRVEEFTFADIRDYTSPLFDE</sequence>
<proteinExistence type="inferred from homology"/>
<evidence type="ECO:0000256" key="1">
    <source>
        <dbReference type="ARBA" id="ARBA00011073"/>
    </source>
</evidence>
<dbReference type="PROSITE" id="PS00138">
    <property type="entry name" value="SUBTILASE_SER"/>
    <property type="match status" value="1"/>
</dbReference>
<dbReference type="AlphaFoldDB" id="A0A2S8S9A5"/>
<protein>
    <submittedName>
        <fullName evidence="8">Subtilase family protein</fullName>
    </submittedName>
</protein>
<dbReference type="PANTHER" id="PTHR43806:SF11">
    <property type="entry name" value="CEREVISIN-RELATED"/>
    <property type="match status" value="1"/>
</dbReference>
<dbReference type="GO" id="GO:0006508">
    <property type="term" value="P:proteolysis"/>
    <property type="evidence" value="ECO:0007669"/>
    <property type="project" value="UniProtKB-KW"/>
</dbReference>
<reference evidence="8 9" key="1">
    <citation type="submission" date="2018-02" db="EMBL/GenBank/DDBJ databases">
        <title>Genomic Encyclopedia of Archaeal and Bacterial Type Strains, Phase II (KMG-II): from individual species to whole genera.</title>
        <authorList>
            <person name="Goeker M."/>
        </authorList>
    </citation>
    <scope>NUCLEOTIDE SEQUENCE [LARGE SCALE GENOMIC DNA]</scope>
    <source>
        <strain evidence="8 9">DSM 18921</strain>
    </source>
</reference>
<evidence type="ECO:0000256" key="3">
    <source>
        <dbReference type="ARBA" id="ARBA00022801"/>
    </source>
</evidence>
<dbReference type="InterPro" id="IPR023828">
    <property type="entry name" value="Peptidase_S8_Ser-AS"/>
</dbReference>
<keyword evidence="2" id="KW-0645">Protease</keyword>
<keyword evidence="4" id="KW-0720">Serine protease</keyword>
<dbReference type="InterPro" id="IPR000209">
    <property type="entry name" value="Peptidase_S8/S53_dom"/>
</dbReference>
<feature type="signal peptide" evidence="6">
    <location>
        <begin position="1"/>
        <end position="19"/>
    </location>
</feature>
<dbReference type="Pfam" id="PF00082">
    <property type="entry name" value="Peptidase_S8"/>
    <property type="match status" value="1"/>
</dbReference>
<evidence type="ECO:0000313" key="9">
    <source>
        <dbReference type="Proteomes" id="UP000238338"/>
    </source>
</evidence>
<dbReference type="OrthoDB" id="7798899at2"/>
<dbReference type="EMBL" id="PVEP01000002">
    <property type="protein sequence ID" value="PQV57411.1"/>
    <property type="molecule type" value="Genomic_DNA"/>
</dbReference>
<feature type="chain" id="PRO_5015655414" evidence="6">
    <location>
        <begin position="20"/>
        <end position="722"/>
    </location>
</feature>
<dbReference type="Gene3D" id="3.40.50.200">
    <property type="entry name" value="Peptidase S8/S53 domain"/>
    <property type="match status" value="1"/>
</dbReference>
<organism evidence="8 9">
    <name type="scientific">Albidovulum denitrificans</name>
    <dbReference type="NCBI Taxonomy" id="404881"/>
    <lineage>
        <taxon>Bacteria</taxon>
        <taxon>Pseudomonadati</taxon>
        <taxon>Pseudomonadota</taxon>
        <taxon>Alphaproteobacteria</taxon>
        <taxon>Rhodobacterales</taxon>
        <taxon>Paracoccaceae</taxon>
        <taxon>Albidovulum</taxon>
    </lineage>
</organism>
<keyword evidence="3" id="KW-0378">Hydrolase</keyword>
<evidence type="ECO:0000256" key="4">
    <source>
        <dbReference type="ARBA" id="ARBA00022825"/>
    </source>
</evidence>
<keyword evidence="6" id="KW-0732">Signal</keyword>
<evidence type="ECO:0000313" key="8">
    <source>
        <dbReference type="EMBL" id="PQV57411.1"/>
    </source>
</evidence>